<dbReference type="Pfam" id="PF02151">
    <property type="entry name" value="UVR"/>
    <property type="match status" value="1"/>
</dbReference>
<dbReference type="NCBIfam" id="TIGR00194">
    <property type="entry name" value="uvrC"/>
    <property type="match status" value="1"/>
</dbReference>
<dbReference type="RefSeq" id="WP_209512224.1">
    <property type="nucleotide sequence ID" value="NZ_JAGGKS010000007.1"/>
</dbReference>
<dbReference type="InterPro" id="IPR001162">
    <property type="entry name" value="UvrC_RNase_H_dom"/>
</dbReference>
<dbReference type="Proteomes" id="UP001519342">
    <property type="component" value="Unassembled WGS sequence"/>
</dbReference>
<dbReference type="SMART" id="SM00465">
    <property type="entry name" value="GIYc"/>
    <property type="match status" value="1"/>
</dbReference>
<feature type="domain" description="UvrC family homology region profile" evidence="9">
    <location>
        <begin position="255"/>
        <end position="490"/>
    </location>
</feature>
<keyword evidence="1 6" id="KW-0963">Cytoplasm</keyword>
<keyword evidence="11" id="KW-1185">Reference proteome</keyword>
<evidence type="ECO:0000259" key="8">
    <source>
        <dbReference type="PROSITE" id="PS50164"/>
    </source>
</evidence>
<evidence type="ECO:0000313" key="10">
    <source>
        <dbReference type="EMBL" id="MBP1926485.1"/>
    </source>
</evidence>
<evidence type="ECO:0000256" key="5">
    <source>
        <dbReference type="ARBA" id="ARBA00023204"/>
    </source>
</evidence>
<dbReference type="Pfam" id="PF01541">
    <property type="entry name" value="GIY-YIG"/>
    <property type="match status" value="1"/>
</dbReference>
<evidence type="ECO:0000259" key="7">
    <source>
        <dbReference type="PROSITE" id="PS50151"/>
    </source>
</evidence>
<keyword evidence="3 6" id="KW-0228">DNA excision</keyword>
<keyword evidence="6" id="KW-0742">SOS response</keyword>
<dbReference type="InterPro" id="IPR010994">
    <property type="entry name" value="RuvA_2-like"/>
</dbReference>
<evidence type="ECO:0000256" key="4">
    <source>
        <dbReference type="ARBA" id="ARBA00022881"/>
    </source>
</evidence>
<dbReference type="InterPro" id="IPR036876">
    <property type="entry name" value="UVR_dom_sf"/>
</dbReference>
<dbReference type="NCBIfam" id="NF001824">
    <property type="entry name" value="PRK00558.1-5"/>
    <property type="match status" value="1"/>
</dbReference>
<gene>
    <name evidence="6" type="primary">uvrC</name>
    <name evidence="10" type="ORF">J2Z76_002354</name>
</gene>
<dbReference type="SUPFAM" id="SSF47781">
    <property type="entry name" value="RuvA domain 2-like"/>
    <property type="match status" value="1"/>
</dbReference>
<dbReference type="InterPro" id="IPR035901">
    <property type="entry name" value="GIY-YIG_endonuc_sf"/>
</dbReference>
<keyword evidence="5 6" id="KW-0234">DNA repair</keyword>
<comment type="caution">
    <text evidence="10">The sequence shown here is derived from an EMBL/GenBank/DDBJ whole genome shotgun (WGS) entry which is preliminary data.</text>
</comment>
<comment type="subcellular location">
    <subcellularLocation>
        <location evidence="6">Cytoplasm</location>
    </subcellularLocation>
</comment>
<dbReference type="PROSITE" id="PS50165">
    <property type="entry name" value="UVRC"/>
    <property type="match status" value="1"/>
</dbReference>
<evidence type="ECO:0000256" key="6">
    <source>
        <dbReference type="HAMAP-Rule" id="MF_00203"/>
    </source>
</evidence>
<dbReference type="Gene3D" id="3.40.1440.10">
    <property type="entry name" value="GIY-YIG endonuclease"/>
    <property type="match status" value="1"/>
</dbReference>
<dbReference type="InterPro" id="IPR000305">
    <property type="entry name" value="GIY-YIG_endonuc"/>
</dbReference>
<comment type="subunit">
    <text evidence="6">Interacts with UvrB in an incision complex.</text>
</comment>
<dbReference type="Pfam" id="PF14520">
    <property type="entry name" value="HHH_5"/>
    <property type="match status" value="1"/>
</dbReference>
<dbReference type="PROSITE" id="PS50151">
    <property type="entry name" value="UVR"/>
    <property type="match status" value="1"/>
</dbReference>
<dbReference type="CDD" id="cd10434">
    <property type="entry name" value="GIY-YIG_UvrC_Cho"/>
    <property type="match status" value="1"/>
</dbReference>
<dbReference type="InterPro" id="IPR001943">
    <property type="entry name" value="UVR_dom"/>
</dbReference>
<reference evidence="10 11" key="1">
    <citation type="submission" date="2021-03" db="EMBL/GenBank/DDBJ databases">
        <title>Genomic Encyclopedia of Type Strains, Phase IV (KMG-IV): sequencing the most valuable type-strain genomes for metagenomic binning, comparative biology and taxonomic classification.</title>
        <authorList>
            <person name="Goeker M."/>
        </authorList>
    </citation>
    <scope>NUCLEOTIDE SEQUENCE [LARGE SCALE GENOMIC DNA]</scope>
    <source>
        <strain evidence="10 11">DSM 24004</strain>
    </source>
</reference>
<comment type="function">
    <text evidence="6">The UvrABC repair system catalyzes the recognition and processing of DNA lesions. UvrC both incises the 5' and 3' sides of the lesion. The N-terminal half is responsible for the 3' incision and the C-terminal half is responsible for the 5' incision.</text>
</comment>
<accession>A0ABS4GFK9</accession>
<evidence type="ECO:0000256" key="2">
    <source>
        <dbReference type="ARBA" id="ARBA00022763"/>
    </source>
</evidence>
<dbReference type="Gene3D" id="3.30.420.340">
    <property type="entry name" value="UvrC, RNAse H endonuclease domain"/>
    <property type="match status" value="1"/>
</dbReference>
<name>A0ABS4GFK9_9FIRM</name>
<dbReference type="PANTHER" id="PTHR30562:SF1">
    <property type="entry name" value="UVRABC SYSTEM PROTEIN C"/>
    <property type="match status" value="1"/>
</dbReference>
<keyword evidence="2 6" id="KW-0227">DNA damage</keyword>
<feature type="domain" description="GIY-YIG" evidence="8">
    <location>
        <begin position="13"/>
        <end position="91"/>
    </location>
</feature>
<evidence type="ECO:0000313" key="11">
    <source>
        <dbReference type="Proteomes" id="UP001519342"/>
    </source>
</evidence>
<organism evidence="10 11">
    <name type="scientific">Sedimentibacter acidaminivorans</name>
    <dbReference type="NCBI Taxonomy" id="913099"/>
    <lineage>
        <taxon>Bacteria</taxon>
        <taxon>Bacillati</taxon>
        <taxon>Bacillota</taxon>
        <taxon>Tissierellia</taxon>
        <taxon>Sedimentibacter</taxon>
    </lineage>
</organism>
<dbReference type="PROSITE" id="PS50164">
    <property type="entry name" value="GIY_YIG"/>
    <property type="match status" value="1"/>
</dbReference>
<dbReference type="InterPro" id="IPR047296">
    <property type="entry name" value="GIY-YIG_UvrC_Cho"/>
</dbReference>
<dbReference type="SUPFAM" id="SSF82771">
    <property type="entry name" value="GIY-YIG endonuclease"/>
    <property type="match status" value="1"/>
</dbReference>
<dbReference type="Pfam" id="PF08459">
    <property type="entry name" value="UvrC_RNaseH_dom"/>
    <property type="match status" value="1"/>
</dbReference>
<dbReference type="HAMAP" id="MF_00203">
    <property type="entry name" value="UvrC"/>
    <property type="match status" value="1"/>
</dbReference>
<dbReference type="InterPro" id="IPR050066">
    <property type="entry name" value="UvrABC_protein_C"/>
</dbReference>
<feature type="domain" description="UVR" evidence="7">
    <location>
        <begin position="203"/>
        <end position="238"/>
    </location>
</feature>
<dbReference type="SUPFAM" id="SSF46600">
    <property type="entry name" value="C-terminal UvrC-binding domain of UvrB"/>
    <property type="match status" value="1"/>
</dbReference>
<dbReference type="InterPro" id="IPR004791">
    <property type="entry name" value="UvrC"/>
</dbReference>
<proteinExistence type="inferred from homology"/>
<protein>
    <recommendedName>
        <fullName evidence="6">UvrABC system protein C</fullName>
        <shortName evidence="6">Protein UvrC</shortName>
    </recommendedName>
    <alternativeName>
        <fullName evidence="6">Excinuclease ABC subunit C</fullName>
    </alternativeName>
</protein>
<dbReference type="EMBL" id="JAGGKS010000007">
    <property type="protein sequence ID" value="MBP1926485.1"/>
    <property type="molecule type" value="Genomic_DNA"/>
</dbReference>
<comment type="similarity">
    <text evidence="6">Belongs to the UvrC family.</text>
</comment>
<dbReference type="Gene3D" id="4.10.860.10">
    <property type="entry name" value="UVR domain"/>
    <property type="match status" value="1"/>
</dbReference>
<dbReference type="PANTHER" id="PTHR30562">
    <property type="entry name" value="UVRC/OXIDOREDUCTASE"/>
    <property type="match status" value="1"/>
</dbReference>
<evidence type="ECO:0000259" key="9">
    <source>
        <dbReference type="PROSITE" id="PS50165"/>
    </source>
</evidence>
<dbReference type="Gene3D" id="1.10.150.20">
    <property type="entry name" value="5' to 3' exonuclease, C-terminal subdomain"/>
    <property type="match status" value="1"/>
</dbReference>
<sequence>MFDIKEELKKIPDNPGVYHMKNSFGEVIYVGKAKNLKKRVKQYFQSRNHSAKIQAMIKNIFEFEYIITDNEVEALILEANYIKKYRPKYNTLLRDDKQYPYIKISVQEKYPRIYRVREVKKDGAKYYGPYISNYLVNEIIDIVGSLYKLRKCSQKLDGTKKNQRPCLNYHINRCTAPCMGNVDYKDYKEEVTKAIAFLSGREDDLIDSLKEKMKVASEILDFEMAAKYRDQIKALEMIAEKQKIVSTTSFTDQDIIGSAIGIEEACIQIFFIRNGKIMGREHFLLANISENETREEIISSFITQFYTGTVYIPKEIYIETEIEDMELYENLLSEKRGNKVTIKVPTKGDKSMLIKMVKKNALEVLEKGSQRIKNNQNESMQAVVELKGLLGLDEIPKRIEAYDISNIQGVDSVGSMVVFENGLASKSNYRRFKIKTVNGPDDYKSMEEVLERRINRGLSENDDMKGFNKMPDLLLIDGGKGQTGIVEEVIRNYGLNIPVCGMIKDDKHTTKGLIYNGKEITFKKSDIVYQLIYKIQEEAHRFAIEYHRNLRDKTLFKSELDNIANIGEKRKINLLRKFGSVENIKTKSIEELMDAPGMNIKAAESVFNYFN</sequence>
<evidence type="ECO:0000256" key="1">
    <source>
        <dbReference type="ARBA" id="ARBA00022490"/>
    </source>
</evidence>
<keyword evidence="4 6" id="KW-0267">Excision nuclease</keyword>
<evidence type="ECO:0000256" key="3">
    <source>
        <dbReference type="ARBA" id="ARBA00022769"/>
    </source>
</evidence>
<dbReference type="InterPro" id="IPR038476">
    <property type="entry name" value="UvrC_RNase_H_dom_sf"/>
</dbReference>
<dbReference type="Pfam" id="PF22920">
    <property type="entry name" value="UvrC_RNaseH"/>
    <property type="match status" value="1"/>
</dbReference>